<feature type="domain" description="DEAD/DEAH-box helicase" evidence="2">
    <location>
        <begin position="2"/>
        <end position="85"/>
    </location>
</feature>
<dbReference type="PANTHER" id="PTHR13710:SF120">
    <property type="entry name" value="BIFUNCTIONAL 3'-5' EXONUCLEASE_ATP-DEPENDENT HELICASE WRN"/>
    <property type="match status" value="1"/>
</dbReference>
<dbReference type="InterPro" id="IPR027417">
    <property type="entry name" value="P-loop_NTPase"/>
</dbReference>
<dbReference type="InterPro" id="IPR011545">
    <property type="entry name" value="DEAD/DEAH_box_helicase_dom"/>
</dbReference>
<dbReference type="EMBL" id="ML121528">
    <property type="protein sequence ID" value="RPB28793.1"/>
    <property type="molecule type" value="Genomic_DNA"/>
</dbReference>
<dbReference type="GO" id="GO:0000724">
    <property type="term" value="P:double-strand break repair via homologous recombination"/>
    <property type="evidence" value="ECO:0007669"/>
    <property type="project" value="TreeGrafter"/>
</dbReference>
<sequence length="86" mass="9405">CGKDVACMAATGFGKSLTYQMATPMMAKRFGLIVTPLNALGEDQVFACKKFHIRACNLTAEFMQSNPEVIRDIIAGKYNLVFVAPE</sequence>
<dbReference type="STRING" id="1051890.A0A3N4M0U6"/>
<dbReference type="Pfam" id="PF00270">
    <property type="entry name" value="DEAD"/>
    <property type="match status" value="1"/>
</dbReference>
<evidence type="ECO:0000259" key="2">
    <source>
        <dbReference type="Pfam" id="PF00270"/>
    </source>
</evidence>
<protein>
    <recommendedName>
        <fullName evidence="2">DEAD/DEAH-box helicase domain-containing protein</fullName>
    </recommendedName>
</protein>
<dbReference type="GO" id="GO:0005694">
    <property type="term" value="C:chromosome"/>
    <property type="evidence" value="ECO:0007669"/>
    <property type="project" value="TreeGrafter"/>
</dbReference>
<dbReference type="GO" id="GO:0005737">
    <property type="term" value="C:cytoplasm"/>
    <property type="evidence" value="ECO:0007669"/>
    <property type="project" value="TreeGrafter"/>
</dbReference>
<dbReference type="OrthoDB" id="3497689at2759"/>
<name>A0A3N4M0U6_9PEZI</name>
<dbReference type="GO" id="GO:0043138">
    <property type="term" value="F:3'-5' DNA helicase activity"/>
    <property type="evidence" value="ECO:0007669"/>
    <property type="project" value="TreeGrafter"/>
</dbReference>
<comment type="similarity">
    <text evidence="1">Belongs to the helicase family. RecQ subfamily.</text>
</comment>
<proteinExistence type="inferred from homology"/>
<dbReference type="GO" id="GO:0005634">
    <property type="term" value="C:nucleus"/>
    <property type="evidence" value="ECO:0007669"/>
    <property type="project" value="TreeGrafter"/>
</dbReference>
<dbReference type="GO" id="GO:0005524">
    <property type="term" value="F:ATP binding"/>
    <property type="evidence" value="ECO:0007669"/>
    <property type="project" value="InterPro"/>
</dbReference>
<keyword evidence="4" id="KW-1185">Reference proteome</keyword>
<evidence type="ECO:0000313" key="4">
    <source>
        <dbReference type="Proteomes" id="UP000267821"/>
    </source>
</evidence>
<dbReference type="SUPFAM" id="SSF52540">
    <property type="entry name" value="P-loop containing nucleoside triphosphate hydrolases"/>
    <property type="match status" value="1"/>
</dbReference>
<evidence type="ECO:0000313" key="3">
    <source>
        <dbReference type="EMBL" id="RPB28793.1"/>
    </source>
</evidence>
<dbReference type="GO" id="GO:0003676">
    <property type="term" value="F:nucleic acid binding"/>
    <property type="evidence" value="ECO:0007669"/>
    <property type="project" value="InterPro"/>
</dbReference>
<evidence type="ECO:0000256" key="1">
    <source>
        <dbReference type="ARBA" id="ARBA00005446"/>
    </source>
</evidence>
<dbReference type="Gene3D" id="3.40.50.300">
    <property type="entry name" value="P-loop containing nucleotide triphosphate hydrolases"/>
    <property type="match status" value="1"/>
</dbReference>
<accession>A0A3N4M0U6</accession>
<reference evidence="3 4" key="1">
    <citation type="journal article" date="2018" name="Nat. Ecol. Evol.">
        <title>Pezizomycetes genomes reveal the molecular basis of ectomycorrhizal truffle lifestyle.</title>
        <authorList>
            <person name="Murat C."/>
            <person name="Payen T."/>
            <person name="Noel B."/>
            <person name="Kuo A."/>
            <person name="Morin E."/>
            <person name="Chen J."/>
            <person name="Kohler A."/>
            <person name="Krizsan K."/>
            <person name="Balestrini R."/>
            <person name="Da Silva C."/>
            <person name="Montanini B."/>
            <person name="Hainaut M."/>
            <person name="Levati E."/>
            <person name="Barry K.W."/>
            <person name="Belfiori B."/>
            <person name="Cichocki N."/>
            <person name="Clum A."/>
            <person name="Dockter R.B."/>
            <person name="Fauchery L."/>
            <person name="Guy J."/>
            <person name="Iotti M."/>
            <person name="Le Tacon F."/>
            <person name="Lindquist E.A."/>
            <person name="Lipzen A."/>
            <person name="Malagnac F."/>
            <person name="Mello A."/>
            <person name="Molinier V."/>
            <person name="Miyauchi S."/>
            <person name="Poulain J."/>
            <person name="Riccioni C."/>
            <person name="Rubini A."/>
            <person name="Sitrit Y."/>
            <person name="Splivallo R."/>
            <person name="Traeger S."/>
            <person name="Wang M."/>
            <person name="Zifcakova L."/>
            <person name="Wipf D."/>
            <person name="Zambonelli A."/>
            <person name="Paolocci F."/>
            <person name="Nowrousian M."/>
            <person name="Ottonello S."/>
            <person name="Baldrian P."/>
            <person name="Spatafora J.W."/>
            <person name="Henrissat B."/>
            <person name="Nagy L.G."/>
            <person name="Aury J.M."/>
            <person name="Wincker P."/>
            <person name="Grigoriev I.V."/>
            <person name="Bonfante P."/>
            <person name="Martin F.M."/>
        </authorList>
    </citation>
    <scope>NUCLEOTIDE SEQUENCE [LARGE SCALE GENOMIC DNA]</scope>
    <source>
        <strain evidence="3 4">ATCC MYA-4762</strain>
    </source>
</reference>
<feature type="non-terminal residue" evidence="3">
    <location>
        <position position="86"/>
    </location>
</feature>
<gene>
    <name evidence="3" type="ORF">L211DRAFT_765816</name>
</gene>
<dbReference type="Proteomes" id="UP000267821">
    <property type="component" value="Unassembled WGS sequence"/>
</dbReference>
<dbReference type="GO" id="GO:0009378">
    <property type="term" value="F:four-way junction helicase activity"/>
    <property type="evidence" value="ECO:0007669"/>
    <property type="project" value="TreeGrafter"/>
</dbReference>
<feature type="non-terminal residue" evidence="3">
    <location>
        <position position="1"/>
    </location>
</feature>
<organism evidence="3 4">
    <name type="scientific">Terfezia boudieri ATCC MYA-4762</name>
    <dbReference type="NCBI Taxonomy" id="1051890"/>
    <lineage>
        <taxon>Eukaryota</taxon>
        <taxon>Fungi</taxon>
        <taxon>Dikarya</taxon>
        <taxon>Ascomycota</taxon>
        <taxon>Pezizomycotina</taxon>
        <taxon>Pezizomycetes</taxon>
        <taxon>Pezizales</taxon>
        <taxon>Pezizaceae</taxon>
        <taxon>Terfezia</taxon>
    </lineage>
</organism>
<dbReference type="InParanoid" id="A0A3N4M0U6"/>
<dbReference type="PANTHER" id="PTHR13710">
    <property type="entry name" value="DNA HELICASE RECQ FAMILY MEMBER"/>
    <property type="match status" value="1"/>
</dbReference>
<dbReference type="AlphaFoldDB" id="A0A3N4M0U6"/>